<dbReference type="InterPro" id="IPR036322">
    <property type="entry name" value="WD40_repeat_dom_sf"/>
</dbReference>
<dbReference type="eggNOG" id="KOG0264">
    <property type="taxonomic scope" value="Eukaryota"/>
</dbReference>
<dbReference type="PROSITE" id="PS50082">
    <property type="entry name" value="WD_REPEATS_2"/>
    <property type="match status" value="3"/>
</dbReference>
<organism evidence="10">
    <name type="scientific">Ostreococcus tauri</name>
    <name type="common">Marine green alga</name>
    <dbReference type="NCBI Taxonomy" id="70448"/>
    <lineage>
        <taxon>Eukaryota</taxon>
        <taxon>Viridiplantae</taxon>
        <taxon>Chlorophyta</taxon>
        <taxon>Mamiellophyceae</taxon>
        <taxon>Mamiellales</taxon>
        <taxon>Bathycoccaceae</taxon>
        <taxon>Ostreococcus</taxon>
    </lineage>
</organism>
<sequence length="487" mass="53898">MITDETYGRWKSLVPFVYDWFAHTRTSWPSLSARWGEVVDANAYRSRQRVYVTEQTEGEDGRTGKPMPNTILVCQAEVLRPRVAAAEHMIFDEHSKSPALRKEKALWHPGEVNRMRCVPGRENVLMTHTDAPEVFVFDASGPGGKQNSLKRADGTQYTPPAMCLRGHKENAEYALAISQKGEVVASGGKDGMVMIWELADANKGGGKKEDGGVGAPVVGGGLSSTELARHTCVWARCELAGHTDTIEDVCFNPQNEKELCSVGDDRAMFFWDTRTKKATGFANGAHSDDVHCVGWSAHDEHVVVTGGKDTVVKVWDRRVLTNGSNEAMHTFDTHTDSVLCVDMHPHAKGVFMTADEVGRVNVFDYTKVGAEQTPELAKAGAPYLVLQHSGHRGTVWDIQWNPYDPWTVCSTSVGDFQNTLQLWRVNDMIYRDTEECIRELEQHRDIICGRQAPLKSKDAAQENKEDSEGAAEKDDASGADADDAMEE</sequence>
<dbReference type="InterPro" id="IPR022052">
    <property type="entry name" value="Histone-bd_RBBP4-like_N"/>
</dbReference>
<feature type="compositionally biased region" description="Basic and acidic residues" evidence="8">
    <location>
        <begin position="455"/>
        <end position="476"/>
    </location>
</feature>
<comment type="similarity">
    <text evidence="2">Belongs to the WD repeat RBAP46/RBAP48/MSI1 family.</text>
</comment>
<feature type="repeat" description="WD" evidence="7">
    <location>
        <begin position="239"/>
        <end position="281"/>
    </location>
</feature>
<dbReference type="Proteomes" id="UP000195557">
    <property type="component" value="Unassembled WGS sequence"/>
</dbReference>
<reference evidence="10" key="1">
    <citation type="submission" date="2017-04" db="EMBL/GenBank/DDBJ databases">
        <title>Population genomics of picophytoplankton unveils novel chromosome hypervariability.</title>
        <authorList>
            <consortium name="DOE Joint Genome Institute"/>
            <person name="Blanc-Mathieu R."/>
            <person name="Krasovec M."/>
            <person name="Hebrard M."/>
            <person name="Yau S."/>
            <person name="Desgranges E."/>
            <person name="Martin J."/>
            <person name="Schackwitz W."/>
            <person name="Kuo A."/>
            <person name="Salin G."/>
            <person name="Donnadieu C."/>
            <person name="Desdevises Y."/>
            <person name="Sanchez-Ferandin S."/>
            <person name="Moreau H."/>
            <person name="Rivals E."/>
            <person name="Grigoriev I.V."/>
            <person name="Grimsley N."/>
            <person name="Eyre-Walker A."/>
            <person name="Piganeau G."/>
        </authorList>
    </citation>
    <scope>NUCLEOTIDE SEQUENCE [LARGE SCALE GENOMIC DNA]</scope>
    <source>
        <strain evidence="10">RCC 1115</strain>
    </source>
</reference>
<dbReference type="EMBL" id="KZ155778">
    <property type="protein sequence ID" value="OUS47488.1"/>
    <property type="molecule type" value="Genomic_DNA"/>
</dbReference>
<name>A0A1Y5ID36_OSTTA</name>
<proteinExistence type="inferred from homology"/>
<dbReference type="PROSITE" id="PS50294">
    <property type="entry name" value="WD_REPEATS_REGION"/>
    <property type="match status" value="2"/>
</dbReference>
<evidence type="ECO:0000256" key="3">
    <source>
        <dbReference type="ARBA" id="ARBA00022574"/>
    </source>
</evidence>
<protein>
    <submittedName>
        <fullName evidence="10">Putative WD repeat protein</fullName>
    </submittedName>
</protein>
<dbReference type="Gene3D" id="2.130.10.10">
    <property type="entry name" value="YVTN repeat-like/Quinoprotein amine dehydrogenase"/>
    <property type="match status" value="1"/>
</dbReference>
<keyword evidence="6" id="KW-0539">Nucleus</keyword>
<feature type="region of interest" description="Disordered" evidence="8">
    <location>
        <begin position="451"/>
        <end position="487"/>
    </location>
</feature>
<evidence type="ECO:0000259" key="9">
    <source>
        <dbReference type="Pfam" id="PF12265"/>
    </source>
</evidence>
<feature type="repeat" description="WD" evidence="7">
    <location>
        <begin position="283"/>
        <end position="316"/>
    </location>
</feature>
<gene>
    <name evidence="10" type="ORF">BE221DRAFT_198224</name>
</gene>
<keyword evidence="3 7" id="KW-0853">WD repeat</keyword>
<feature type="domain" description="Histone-binding protein RBBP4-like N-terminal" evidence="9">
    <location>
        <begin position="5"/>
        <end position="78"/>
    </location>
</feature>
<evidence type="ECO:0000256" key="5">
    <source>
        <dbReference type="ARBA" id="ARBA00022853"/>
    </source>
</evidence>
<evidence type="ECO:0000313" key="10">
    <source>
        <dbReference type="EMBL" id="OUS47488.1"/>
    </source>
</evidence>
<evidence type="ECO:0000256" key="4">
    <source>
        <dbReference type="ARBA" id="ARBA00022737"/>
    </source>
</evidence>
<evidence type="ECO:0000256" key="6">
    <source>
        <dbReference type="ARBA" id="ARBA00023242"/>
    </source>
</evidence>
<evidence type="ECO:0000256" key="1">
    <source>
        <dbReference type="ARBA" id="ARBA00004123"/>
    </source>
</evidence>
<dbReference type="PANTHER" id="PTHR22850">
    <property type="entry name" value="WD40 REPEAT FAMILY"/>
    <property type="match status" value="1"/>
</dbReference>
<evidence type="ECO:0000256" key="7">
    <source>
        <dbReference type="PROSITE-ProRule" id="PRU00221"/>
    </source>
</evidence>
<keyword evidence="5" id="KW-0156">Chromatin regulator</keyword>
<accession>A0A1Y5ID36</accession>
<dbReference type="GO" id="GO:0006325">
    <property type="term" value="P:chromatin organization"/>
    <property type="evidence" value="ECO:0007669"/>
    <property type="project" value="UniProtKB-KW"/>
</dbReference>
<dbReference type="AlphaFoldDB" id="A0A1Y5ID36"/>
<dbReference type="Pfam" id="PF00400">
    <property type="entry name" value="WD40"/>
    <property type="match status" value="4"/>
</dbReference>
<dbReference type="InterPro" id="IPR050459">
    <property type="entry name" value="WD_repeat_RBAP46/RBAP48/MSI1"/>
</dbReference>
<feature type="repeat" description="WD" evidence="7">
    <location>
        <begin position="174"/>
        <end position="198"/>
    </location>
</feature>
<evidence type="ECO:0000256" key="8">
    <source>
        <dbReference type="SAM" id="MobiDB-lite"/>
    </source>
</evidence>
<evidence type="ECO:0000256" key="2">
    <source>
        <dbReference type="ARBA" id="ARBA00009341"/>
    </source>
</evidence>
<dbReference type="SMART" id="SM00320">
    <property type="entry name" value="WD40"/>
    <property type="match status" value="5"/>
</dbReference>
<dbReference type="Pfam" id="PF12265">
    <property type="entry name" value="CAF1C_H4-bd"/>
    <property type="match status" value="1"/>
</dbReference>
<dbReference type="InterPro" id="IPR001680">
    <property type="entry name" value="WD40_rpt"/>
</dbReference>
<dbReference type="InterPro" id="IPR019775">
    <property type="entry name" value="WD40_repeat_CS"/>
</dbReference>
<comment type="subcellular location">
    <subcellularLocation>
        <location evidence="1">Nucleus</location>
    </subcellularLocation>
</comment>
<dbReference type="SUPFAM" id="SSF50978">
    <property type="entry name" value="WD40 repeat-like"/>
    <property type="match status" value="1"/>
</dbReference>
<dbReference type="GO" id="GO:0005634">
    <property type="term" value="C:nucleus"/>
    <property type="evidence" value="ECO:0007669"/>
    <property type="project" value="UniProtKB-SubCell"/>
</dbReference>
<keyword evidence="4" id="KW-0677">Repeat</keyword>
<dbReference type="InterPro" id="IPR015943">
    <property type="entry name" value="WD40/YVTN_repeat-like_dom_sf"/>
</dbReference>
<dbReference type="PROSITE" id="PS00678">
    <property type="entry name" value="WD_REPEATS_1"/>
    <property type="match status" value="2"/>
</dbReference>